<protein>
    <submittedName>
        <fullName evidence="4">Gfo/Idh/MocA family oxidoreductase</fullName>
    </submittedName>
</protein>
<sequence>MQMTSFNVAVVGLGKMGISHMAIARRTPGLRLGAVCDASSLLGNAVARYTGTPFVQRFDDLMTMPGLDGVIIATPTRLHIDMIRKAVRRGLHVFCEKPMTLTIAESQEAVSLVRQAGVAGQIGYHNRFVGTFAETKRLLGIGAIGRVRHVLAEAYGPVVLKPAGGTWRSSAGEGGGCLFDYAAHPLNLMNWYLGVPEDCRGAQLPRQWSSDVEDAVYATLNFASGATGQVSVNWADETARKMTTRISLWGDHGKIVVDRQELHVFIGAGGAAQPGYRQGWTVRNITELTPHPAFYLRGEEYSAQMEGFAQAMATPSQPYVNDFASAAGTDLTLDLIRVAAQRHAEPPAVTATLKPAPVRRLTLFGRRTGHVGSSAT</sequence>
<dbReference type="Gene3D" id="3.40.50.720">
    <property type="entry name" value="NAD(P)-binding Rossmann-like Domain"/>
    <property type="match status" value="1"/>
</dbReference>
<evidence type="ECO:0000256" key="1">
    <source>
        <dbReference type="ARBA" id="ARBA00023002"/>
    </source>
</evidence>
<dbReference type="InterPro" id="IPR036291">
    <property type="entry name" value="NAD(P)-bd_dom_sf"/>
</dbReference>
<dbReference type="PANTHER" id="PTHR43818:SF11">
    <property type="entry name" value="BCDNA.GH03377"/>
    <property type="match status" value="1"/>
</dbReference>
<dbReference type="Proteomes" id="UP000253918">
    <property type="component" value="Unassembled WGS sequence"/>
</dbReference>
<evidence type="ECO:0000313" key="5">
    <source>
        <dbReference type="Proteomes" id="UP000253918"/>
    </source>
</evidence>
<gene>
    <name evidence="4" type="ORF">DVW87_00795</name>
</gene>
<dbReference type="SUPFAM" id="SSF55347">
    <property type="entry name" value="Glyceraldehyde-3-phosphate dehydrogenase-like, C-terminal domain"/>
    <property type="match status" value="1"/>
</dbReference>
<reference evidence="4 5" key="1">
    <citation type="submission" date="2018-07" db="EMBL/GenBank/DDBJ databases">
        <title>a novel species of Sphingomonas isolated from the rhizosphere soil of Araceae plant.</title>
        <authorList>
            <person name="Zhiyong W."/>
            <person name="Qinglan Z."/>
            <person name="Zhiwei F."/>
            <person name="Ding X."/>
            <person name="Gejiao W."/>
            <person name="Shixue Z."/>
        </authorList>
    </citation>
    <scope>NUCLEOTIDE SEQUENCE [LARGE SCALE GENOMIC DNA]</scope>
    <source>
        <strain evidence="4 5">WZY 27</strain>
    </source>
</reference>
<dbReference type="InterPro" id="IPR000683">
    <property type="entry name" value="Gfo/Idh/MocA-like_OxRdtase_N"/>
</dbReference>
<dbReference type="GO" id="GO:0016491">
    <property type="term" value="F:oxidoreductase activity"/>
    <property type="evidence" value="ECO:0007669"/>
    <property type="project" value="UniProtKB-KW"/>
</dbReference>
<dbReference type="SUPFAM" id="SSF51735">
    <property type="entry name" value="NAD(P)-binding Rossmann-fold domains"/>
    <property type="match status" value="1"/>
</dbReference>
<organism evidence="4 5">
    <name type="scientific">Sphingomonas aracearum</name>
    <dbReference type="NCBI Taxonomy" id="2283317"/>
    <lineage>
        <taxon>Bacteria</taxon>
        <taxon>Pseudomonadati</taxon>
        <taxon>Pseudomonadota</taxon>
        <taxon>Alphaproteobacteria</taxon>
        <taxon>Sphingomonadales</taxon>
        <taxon>Sphingomonadaceae</taxon>
        <taxon>Sphingomonas</taxon>
    </lineage>
</organism>
<name>A0A369VZ19_9SPHN</name>
<dbReference type="Gene3D" id="3.30.360.10">
    <property type="entry name" value="Dihydrodipicolinate Reductase, domain 2"/>
    <property type="match status" value="1"/>
</dbReference>
<dbReference type="AlphaFoldDB" id="A0A369VZ19"/>
<dbReference type="Pfam" id="PF01408">
    <property type="entry name" value="GFO_IDH_MocA"/>
    <property type="match status" value="1"/>
</dbReference>
<feature type="domain" description="GFO/IDH/MocA-like oxidoreductase" evidence="3">
    <location>
        <begin position="132"/>
        <end position="255"/>
    </location>
</feature>
<feature type="domain" description="Gfo/Idh/MocA-like oxidoreductase N-terminal" evidence="2">
    <location>
        <begin position="6"/>
        <end position="123"/>
    </location>
</feature>
<evidence type="ECO:0000259" key="3">
    <source>
        <dbReference type="Pfam" id="PF22725"/>
    </source>
</evidence>
<proteinExistence type="predicted"/>
<dbReference type="InterPro" id="IPR050463">
    <property type="entry name" value="Gfo/Idh/MocA_oxidrdct_glycsds"/>
</dbReference>
<comment type="caution">
    <text evidence="4">The sequence shown here is derived from an EMBL/GenBank/DDBJ whole genome shotgun (WGS) entry which is preliminary data.</text>
</comment>
<dbReference type="Pfam" id="PF22725">
    <property type="entry name" value="GFO_IDH_MocA_C3"/>
    <property type="match status" value="1"/>
</dbReference>
<evidence type="ECO:0000313" key="4">
    <source>
        <dbReference type="EMBL" id="RDE06302.1"/>
    </source>
</evidence>
<accession>A0A369VZ19</accession>
<dbReference type="EMBL" id="QQNB01000001">
    <property type="protein sequence ID" value="RDE06302.1"/>
    <property type="molecule type" value="Genomic_DNA"/>
</dbReference>
<dbReference type="PANTHER" id="PTHR43818">
    <property type="entry name" value="BCDNA.GH03377"/>
    <property type="match status" value="1"/>
</dbReference>
<keyword evidence="1" id="KW-0560">Oxidoreductase</keyword>
<evidence type="ECO:0000259" key="2">
    <source>
        <dbReference type="Pfam" id="PF01408"/>
    </source>
</evidence>
<dbReference type="OrthoDB" id="9815825at2"/>
<dbReference type="GO" id="GO:0000166">
    <property type="term" value="F:nucleotide binding"/>
    <property type="evidence" value="ECO:0007669"/>
    <property type="project" value="InterPro"/>
</dbReference>
<dbReference type="InterPro" id="IPR055170">
    <property type="entry name" value="GFO_IDH_MocA-like_dom"/>
</dbReference>
<keyword evidence="5" id="KW-1185">Reference proteome</keyword>